<organism evidence="3 4">
    <name type="scientific">Candidatus Hakubella thermalkaliphila</name>
    <dbReference type="NCBI Taxonomy" id="2754717"/>
    <lineage>
        <taxon>Bacteria</taxon>
        <taxon>Bacillati</taxon>
        <taxon>Actinomycetota</taxon>
        <taxon>Actinomycetota incertae sedis</taxon>
        <taxon>Candidatus Hakubellales</taxon>
        <taxon>Candidatus Hakubellaceae</taxon>
        <taxon>Candidatus Hakubella</taxon>
    </lineage>
</organism>
<evidence type="ECO:0000313" key="3">
    <source>
        <dbReference type="EMBL" id="GFP20071.1"/>
    </source>
</evidence>
<name>A0A6V8NL27_9ACTN</name>
<gene>
    <name evidence="3" type="ORF">HKBW3S03_01574</name>
</gene>
<keyword evidence="2" id="KW-0732">Signal</keyword>
<protein>
    <recommendedName>
        <fullName evidence="5">2Fe-2S ferredoxin-type domain-containing protein</fullName>
    </recommendedName>
</protein>
<dbReference type="InterPro" id="IPR036010">
    <property type="entry name" value="2Fe-2S_ferredoxin-like_sf"/>
</dbReference>
<feature type="signal peptide" evidence="2">
    <location>
        <begin position="1"/>
        <end position="24"/>
    </location>
</feature>
<feature type="chain" id="PRO_5039539462" description="2Fe-2S ferredoxin-type domain-containing protein" evidence="2">
    <location>
        <begin position="25"/>
        <end position="99"/>
    </location>
</feature>
<evidence type="ECO:0000313" key="4">
    <source>
        <dbReference type="Proteomes" id="UP000574717"/>
    </source>
</evidence>
<dbReference type="AlphaFoldDB" id="A0A6V8NL27"/>
<accession>A0A6V8NL27</accession>
<dbReference type="SUPFAM" id="SSF54292">
    <property type="entry name" value="2Fe-2S ferredoxin-like"/>
    <property type="match status" value="1"/>
</dbReference>
<evidence type="ECO:0008006" key="5">
    <source>
        <dbReference type="Google" id="ProtNLM"/>
    </source>
</evidence>
<feature type="region of interest" description="Disordered" evidence="1">
    <location>
        <begin position="69"/>
        <end position="99"/>
    </location>
</feature>
<dbReference type="Gene3D" id="3.10.20.30">
    <property type="match status" value="1"/>
</dbReference>
<evidence type="ECO:0000256" key="1">
    <source>
        <dbReference type="SAM" id="MobiDB-lite"/>
    </source>
</evidence>
<dbReference type="GO" id="GO:0051536">
    <property type="term" value="F:iron-sulfur cluster binding"/>
    <property type="evidence" value="ECO:0007669"/>
    <property type="project" value="InterPro"/>
</dbReference>
<dbReference type="Proteomes" id="UP000574717">
    <property type="component" value="Unassembled WGS sequence"/>
</dbReference>
<feature type="non-terminal residue" evidence="3">
    <location>
        <position position="1"/>
    </location>
</feature>
<evidence type="ECO:0000256" key="2">
    <source>
        <dbReference type="SAM" id="SignalP"/>
    </source>
</evidence>
<dbReference type="InterPro" id="IPR012675">
    <property type="entry name" value="Beta-grasp_dom_sf"/>
</dbReference>
<comment type="caution">
    <text evidence="3">The sequence shown here is derived from an EMBL/GenBank/DDBJ whole genome shotgun (WGS) entry which is preliminary data.</text>
</comment>
<dbReference type="EMBL" id="BLRU01000235">
    <property type="protein sequence ID" value="GFP20071.1"/>
    <property type="molecule type" value="Genomic_DNA"/>
</dbReference>
<reference evidence="3 4" key="1">
    <citation type="journal article" date="2020" name="Front. Microbiol.">
        <title>Single-cell genomics of novel Actinobacteria with the Wood-Ljungdahl pathway discovered in a serpentinizing system.</title>
        <authorList>
            <person name="Merino N."/>
            <person name="Kawai M."/>
            <person name="Boyd E.S."/>
            <person name="Colman D.R."/>
            <person name="McGlynn S.E."/>
            <person name="Nealson K.H."/>
            <person name="Kurokawa K."/>
            <person name="Hongoh Y."/>
        </authorList>
    </citation>
    <scope>NUCLEOTIDE SEQUENCE [LARGE SCALE GENOMIC DNA]</scope>
    <source>
        <strain evidence="3 4">S03</strain>
    </source>
</reference>
<sequence length="99" mass="10267">GRGDCGSCTVILNGLAVTSCLVLAATVEGGGDPYRGEPLPQWEVGPSPGGLFGERSSAVWLLYSRTAHVGQSPAPGKSSSLSGGDKNSRFRQSLPLHWL</sequence>
<proteinExistence type="predicted"/>